<dbReference type="InterPro" id="IPR013762">
    <property type="entry name" value="Integrase-like_cat_sf"/>
</dbReference>
<reference evidence="5 6" key="1">
    <citation type="submission" date="2023-09" db="EMBL/GenBank/DDBJ databases">
        <title>Description of three actinobacteria isolated from air of manufacturing shop in a pharmaceutical factory.</title>
        <authorList>
            <person name="Zhang D.-F."/>
        </authorList>
    </citation>
    <scope>NUCLEOTIDE SEQUENCE [LARGE SCALE GENOMIC DNA]</scope>
    <source>
        <strain evidence="5 6">LY-0111</strain>
    </source>
</reference>
<dbReference type="Proteomes" id="UP001251870">
    <property type="component" value="Unassembled WGS sequence"/>
</dbReference>
<evidence type="ECO:0000256" key="1">
    <source>
        <dbReference type="ARBA" id="ARBA00023125"/>
    </source>
</evidence>
<dbReference type="Gene3D" id="1.10.443.10">
    <property type="entry name" value="Intergrase catalytic core"/>
    <property type="match status" value="1"/>
</dbReference>
<protein>
    <recommendedName>
        <fullName evidence="4">Core-binding (CB) domain-containing protein</fullName>
    </recommendedName>
</protein>
<comment type="caution">
    <text evidence="5">The sequence shown here is derived from an EMBL/GenBank/DDBJ whole genome shotgun (WGS) entry which is preliminary data.</text>
</comment>
<evidence type="ECO:0000313" key="5">
    <source>
        <dbReference type="EMBL" id="MDR8019419.1"/>
    </source>
</evidence>
<evidence type="ECO:0000256" key="2">
    <source>
        <dbReference type="ARBA" id="ARBA00023172"/>
    </source>
</evidence>
<keyword evidence="6" id="KW-1185">Reference proteome</keyword>
<dbReference type="PROSITE" id="PS51900">
    <property type="entry name" value="CB"/>
    <property type="match status" value="1"/>
</dbReference>
<sequence>MAKTKTTPILNGRATIAAPTEAYPYWRITYNDPITGKRRRASGGTTRSEAEAKAAHLLGDYSPNHKRNTETPPTLKEVAQDWLATNKHRWNSRTYERYQSLTNRYISELADYPITQITPQHIRSVDVSGLKRGGQQSARRIINGIFGHATGWINHDVSLYSNAINISGNKTRTGRNKQVSKGDIPSARYVSALIITAYHTGQMGPLDEPDRYGTTINPHTGEKTYEIPTSLWPKGIGMTEPDDTAFIGGADQVIVSKMRRGMPKHYKNIEQRQADETEELASRFRQVGLLTALGAAGGIRVGEGLALRVRHFLTREQVFNWFHYQHRLKRWQMGDRTYDQSRLEPYRGKVEILEQASQGASGKVWITRPKMDKERTVYLPAFLPSWHGHTAGSHRADIASIIPRFADKEANLWSATDEEAIELWRHGFTPLCYLLWQRLDELWNSRAVQRHKKTKDAIDDFLDLLLFPTRNTVRKTRDGKPNTAIPEGWGHSVRIVEGTGSYQIQSNYANRYANPLYDYVSEVLDEWPEHRRNSTKRQGWTHHGLRHFAVSSRIQSGTPLPIIANQMGHKDAGFTLERYGHMMTYDLDKAGYEY</sequence>
<feature type="domain" description="Core-binding (CB)" evidence="4">
    <location>
        <begin position="73"/>
        <end position="150"/>
    </location>
</feature>
<dbReference type="InterPro" id="IPR010998">
    <property type="entry name" value="Integrase_recombinase_N"/>
</dbReference>
<dbReference type="RefSeq" id="WP_310548410.1">
    <property type="nucleotide sequence ID" value="NZ_JAVKGR010000007.1"/>
</dbReference>
<keyword evidence="1 3" id="KW-0238">DNA-binding</keyword>
<proteinExistence type="predicted"/>
<keyword evidence="2" id="KW-0233">DNA recombination</keyword>
<dbReference type="InterPro" id="IPR004107">
    <property type="entry name" value="Integrase_SAM-like_N"/>
</dbReference>
<organism evidence="5 6">
    <name type="scientific">Nesterenkonia aerolata</name>
    <dbReference type="NCBI Taxonomy" id="3074079"/>
    <lineage>
        <taxon>Bacteria</taxon>
        <taxon>Bacillati</taxon>
        <taxon>Actinomycetota</taxon>
        <taxon>Actinomycetes</taxon>
        <taxon>Micrococcales</taxon>
        <taxon>Micrococcaceae</taxon>
        <taxon>Nesterenkonia</taxon>
    </lineage>
</organism>
<dbReference type="InterPro" id="IPR044068">
    <property type="entry name" value="CB"/>
</dbReference>
<dbReference type="EMBL" id="JAVKGR010000007">
    <property type="protein sequence ID" value="MDR8019419.1"/>
    <property type="molecule type" value="Genomic_DNA"/>
</dbReference>
<dbReference type="Pfam" id="PF14659">
    <property type="entry name" value="Phage_int_SAM_3"/>
    <property type="match status" value="1"/>
</dbReference>
<evidence type="ECO:0000313" key="6">
    <source>
        <dbReference type="Proteomes" id="UP001251870"/>
    </source>
</evidence>
<gene>
    <name evidence="5" type="ORF">RIL96_07540</name>
</gene>
<evidence type="ECO:0000259" key="4">
    <source>
        <dbReference type="PROSITE" id="PS51900"/>
    </source>
</evidence>
<accession>A0ABU2DSD5</accession>
<dbReference type="InterPro" id="IPR011010">
    <property type="entry name" value="DNA_brk_join_enz"/>
</dbReference>
<dbReference type="SUPFAM" id="SSF56349">
    <property type="entry name" value="DNA breaking-rejoining enzymes"/>
    <property type="match status" value="2"/>
</dbReference>
<dbReference type="Gene3D" id="1.10.150.130">
    <property type="match status" value="1"/>
</dbReference>
<evidence type="ECO:0000256" key="3">
    <source>
        <dbReference type="PROSITE-ProRule" id="PRU01248"/>
    </source>
</evidence>
<name>A0ABU2DSD5_9MICC</name>